<evidence type="ECO:0000256" key="1">
    <source>
        <dbReference type="SAM" id="MobiDB-lite"/>
    </source>
</evidence>
<dbReference type="RefSeq" id="XP_014256007.1">
    <property type="nucleotide sequence ID" value="XM_014400521.2"/>
</dbReference>
<dbReference type="OrthoDB" id="565904at2759"/>
<evidence type="ECO:0000313" key="4">
    <source>
        <dbReference type="EnsemblMetazoa" id="XP_014256007.1"/>
    </source>
</evidence>
<feature type="chain" id="PRO_5035195669" description="Lipocalin/cytosolic fatty-acid binding domain-containing protein" evidence="2">
    <location>
        <begin position="20"/>
        <end position="199"/>
    </location>
</feature>
<dbReference type="Proteomes" id="UP000494040">
    <property type="component" value="Unassembled WGS sequence"/>
</dbReference>
<dbReference type="SUPFAM" id="SSF50814">
    <property type="entry name" value="Lipocalins"/>
    <property type="match status" value="1"/>
</dbReference>
<dbReference type="EnsemblMetazoa" id="XM_014400521.2">
    <property type="protein sequence ID" value="XP_014256007.1"/>
    <property type="gene ID" value="LOC106670317"/>
</dbReference>
<name>A0A8I6S0Y5_CIMLE</name>
<keyword evidence="5" id="KW-1185">Reference proteome</keyword>
<reference evidence="4" key="1">
    <citation type="submission" date="2022-01" db="UniProtKB">
        <authorList>
            <consortium name="EnsemblMetazoa"/>
        </authorList>
    </citation>
    <scope>IDENTIFICATION</scope>
</reference>
<dbReference type="GO" id="GO:0000302">
    <property type="term" value="P:response to reactive oxygen species"/>
    <property type="evidence" value="ECO:0007669"/>
    <property type="project" value="TreeGrafter"/>
</dbReference>
<organism evidence="4 5">
    <name type="scientific">Cimex lectularius</name>
    <name type="common">Bed bug</name>
    <name type="synonym">Acanthia lectularia</name>
    <dbReference type="NCBI Taxonomy" id="79782"/>
    <lineage>
        <taxon>Eukaryota</taxon>
        <taxon>Metazoa</taxon>
        <taxon>Ecdysozoa</taxon>
        <taxon>Arthropoda</taxon>
        <taxon>Hexapoda</taxon>
        <taxon>Insecta</taxon>
        <taxon>Pterygota</taxon>
        <taxon>Neoptera</taxon>
        <taxon>Paraneoptera</taxon>
        <taxon>Hemiptera</taxon>
        <taxon>Heteroptera</taxon>
        <taxon>Panheteroptera</taxon>
        <taxon>Cimicomorpha</taxon>
        <taxon>Cimicidae</taxon>
        <taxon>Cimex</taxon>
    </lineage>
</organism>
<proteinExistence type="predicted"/>
<evidence type="ECO:0000256" key="2">
    <source>
        <dbReference type="SAM" id="SignalP"/>
    </source>
</evidence>
<dbReference type="KEGG" id="clec:106670317"/>
<dbReference type="Pfam" id="PF00061">
    <property type="entry name" value="Lipocalin"/>
    <property type="match status" value="1"/>
</dbReference>
<evidence type="ECO:0000259" key="3">
    <source>
        <dbReference type="Pfam" id="PF00061"/>
    </source>
</evidence>
<dbReference type="GO" id="GO:0005737">
    <property type="term" value="C:cytoplasm"/>
    <property type="evidence" value="ECO:0007669"/>
    <property type="project" value="TreeGrafter"/>
</dbReference>
<evidence type="ECO:0000313" key="5">
    <source>
        <dbReference type="Proteomes" id="UP000494040"/>
    </source>
</evidence>
<dbReference type="Gene3D" id="2.40.128.20">
    <property type="match status" value="1"/>
</dbReference>
<keyword evidence="2" id="KW-0732">Signal</keyword>
<feature type="domain" description="Lipocalin/cytosolic fatty-acid binding" evidence="3">
    <location>
        <begin position="119"/>
        <end position="184"/>
    </location>
</feature>
<feature type="signal peptide" evidence="2">
    <location>
        <begin position="1"/>
        <end position="19"/>
    </location>
</feature>
<dbReference type="PANTHER" id="PTHR10612:SF34">
    <property type="entry name" value="APOLIPOPROTEIN D"/>
    <property type="match status" value="1"/>
</dbReference>
<dbReference type="CDD" id="cd00301">
    <property type="entry name" value="lipocalin_FABP"/>
    <property type="match status" value="1"/>
</dbReference>
<sequence length="199" mass="22755">MKKLTVAVLLISCFSSALGSRFPWKFGTCLRPRLSKELNTTKFFNGHWYALKTVGNYLFDSHGSCFGTEVNLRNNGQIDLLHFQFESMFSKYAYLRGTARAKFTKFMGAFFPAKYDFVAGLYQYEAPFAIVDTDYDNWAFVYFCNQYLGVKLEMAWMAGRDRTMSYLDKLEKTAVQLGMDPSTFSTQDNSDCPTGEPSL</sequence>
<dbReference type="GO" id="GO:0006629">
    <property type="term" value="P:lipid metabolic process"/>
    <property type="evidence" value="ECO:0007669"/>
    <property type="project" value="TreeGrafter"/>
</dbReference>
<accession>A0A8I6S0Y5</accession>
<dbReference type="AlphaFoldDB" id="A0A8I6S0Y5"/>
<dbReference type="InterPro" id="IPR000566">
    <property type="entry name" value="Lipocln_cytosolic_FA-bd_dom"/>
</dbReference>
<dbReference type="InterPro" id="IPR012674">
    <property type="entry name" value="Calycin"/>
</dbReference>
<feature type="region of interest" description="Disordered" evidence="1">
    <location>
        <begin position="180"/>
        <end position="199"/>
    </location>
</feature>
<protein>
    <recommendedName>
        <fullName evidence="3">Lipocalin/cytosolic fatty-acid binding domain-containing protein</fullName>
    </recommendedName>
</protein>
<dbReference type="PANTHER" id="PTHR10612">
    <property type="entry name" value="APOLIPOPROTEIN D"/>
    <property type="match status" value="1"/>
</dbReference>
<feature type="compositionally biased region" description="Polar residues" evidence="1">
    <location>
        <begin position="182"/>
        <end position="192"/>
    </location>
</feature>
<dbReference type="GeneID" id="106670317"/>